<organism evidence="1 2">
    <name type="scientific">Actinomadura rayongensis</name>
    <dbReference type="NCBI Taxonomy" id="1429076"/>
    <lineage>
        <taxon>Bacteria</taxon>
        <taxon>Bacillati</taxon>
        <taxon>Actinomycetota</taxon>
        <taxon>Actinomycetes</taxon>
        <taxon>Streptosporangiales</taxon>
        <taxon>Thermomonosporaceae</taxon>
        <taxon>Actinomadura</taxon>
    </lineage>
</organism>
<dbReference type="InterPro" id="IPR036390">
    <property type="entry name" value="WH_DNA-bd_sf"/>
</dbReference>
<sequence>MPAKRLIPYPEQRALEDAAYARGATPTRIIPLLLPVWSVEVEATITDGQPYDLIDRYLERGIAEGGLDNAADLARFFSLDETLVDRALRVLVKLGHVTIASDGRVTLTDIGHRSVRDRVRYTVERHDRRRLYFDAFASRPLTRPYYDPSTVMLLSLKEALDQAKRRDGPKFSVLSGERPFRMAALAELAGLAERDRFNLPERVDMPVLAGEPETVYLPIFAVRAVEPGGRTRCFAYTRAGDTADDDVTAICEGSREVVVVLENEEADARGGRDERKTQEYLRNRGLADLRPIRLDDGTLRVTFPARCFQANGARGQVPLSKLGSFVVLGNDFFHVWCADERVRRDALLKRVDSYLTARLRAGRDDVAHHAGRIGRQLGLGEISLPELRALAATSGNQDLVAHLDRL</sequence>
<dbReference type="EMBL" id="WUTW01000003">
    <property type="protein sequence ID" value="MXQ65960.1"/>
    <property type="molecule type" value="Genomic_DNA"/>
</dbReference>
<comment type="caution">
    <text evidence="1">The sequence shown here is derived from an EMBL/GenBank/DDBJ whole genome shotgun (WGS) entry which is preliminary data.</text>
</comment>
<dbReference type="RefSeq" id="WP_161104163.1">
    <property type="nucleotide sequence ID" value="NZ_JBHLYI010000004.1"/>
</dbReference>
<evidence type="ECO:0000313" key="1">
    <source>
        <dbReference type="EMBL" id="MXQ65960.1"/>
    </source>
</evidence>
<keyword evidence="2" id="KW-1185">Reference proteome</keyword>
<accession>A0A6I4WB11</accession>
<gene>
    <name evidence="1" type="ORF">GQ466_18230</name>
</gene>
<evidence type="ECO:0000313" key="2">
    <source>
        <dbReference type="Proteomes" id="UP000431901"/>
    </source>
</evidence>
<dbReference type="AlphaFoldDB" id="A0A6I4WB11"/>
<dbReference type="Proteomes" id="UP000431901">
    <property type="component" value="Unassembled WGS sequence"/>
</dbReference>
<name>A0A6I4WB11_9ACTN</name>
<dbReference type="OrthoDB" id="3288418at2"/>
<reference evidence="1 2" key="1">
    <citation type="submission" date="2019-12" db="EMBL/GenBank/DDBJ databases">
        <title>Nocardia macrotermitis sp. nov. and Nocardia aurantia sp. nov., isolated from the gut of the fungus growing-termite Macrotermes natalensis.</title>
        <authorList>
            <person name="Christine B."/>
            <person name="Rene B."/>
        </authorList>
    </citation>
    <scope>NUCLEOTIDE SEQUENCE [LARGE SCALE GENOMIC DNA]</scope>
    <source>
        <strain evidence="1 2">DSM 102126</strain>
    </source>
</reference>
<proteinExistence type="predicted"/>
<protein>
    <submittedName>
        <fullName evidence="1">Uncharacterized protein</fullName>
    </submittedName>
</protein>
<dbReference type="SUPFAM" id="SSF46785">
    <property type="entry name" value="Winged helix' DNA-binding domain"/>
    <property type="match status" value="1"/>
</dbReference>